<reference evidence="1" key="1">
    <citation type="submission" date="2018-05" db="EMBL/GenBank/DDBJ databases">
        <authorList>
            <person name="Lanie J.A."/>
            <person name="Ng W.-L."/>
            <person name="Kazmierczak K.M."/>
            <person name="Andrzejewski T.M."/>
            <person name="Davidsen T.M."/>
            <person name="Wayne K.J."/>
            <person name="Tettelin H."/>
            <person name="Glass J.I."/>
            <person name="Rusch D."/>
            <person name="Podicherti R."/>
            <person name="Tsui H.-C.T."/>
            <person name="Winkler M.E."/>
        </authorList>
    </citation>
    <scope>NUCLEOTIDE SEQUENCE</scope>
</reference>
<feature type="non-terminal residue" evidence="1">
    <location>
        <position position="1"/>
    </location>
</feature>
<organism evidence="1">
    <name type="scientific">marine metagenome</name>
    <dbReference type="NCBI Taxonomy" id="408172"/>
    <lineage>
        <taxon>unclassified sequences</taxon>
        <taxon>metagenomes</taxon>
        <taxon>ecological metagenomes</taxon>
    </lineage>
</organism>
<evidence type="ECO:0000313" key="1">
    <source>
        <dbReference type="EMBL" id="SVD28938.1"/>
    </source>
</evidence>
<sequence>VLIRTKDNLYIPPSEITNEDTFVNRRSLLKAM</sequence>
<feature type="non-terminal residue" evidence="1">
    <location>
        <position position="32"/>
    </location>
</feature>
<gene>
    <name evidence="1" type="ORF">METZ01_LOCUS381792</name>
</gene>
<accession>A0A382U5G3</accession>
<dbReference type="AlphaFoldDB" id="A0A382U5G3"/>
<protein>
    <submittedName>
        <fullName evidence="1">Uncharacterized protein</fullName>
    </submittedName>
</protein>
<proteinExistence type="predicted"/>
<dbReference type="EMBL" id="UINC01141288">
    <property type="protein sequence ID" value="SVD28938.1"/>
    <property type="molecule type" value="Genomic_DNA"/>
</dbReference>
<name>A0A382U5G3_9ZZZZ</name>